<feature type="transmembrane region" description="Helical" evidence="1">
    <location>
        <begin position="6"/>
        <end position="26"/>
    </location>
</feature>
<keyword evidence="3" id="KW-1185">Reference proteome</keyword>
<keyword evidence="1" id="KW-0812">Transmembrane</keyword>
<dbReference type="Proteomes" id="UP001203338">
    <property type="component" value="Unassembled WGS sequence"/>
</dbReference>
<gene>
    <name evidence="2" type="ORF">M3P05_09390</name>
</gene>
<proteinExistence type="predicted"/>
<dbReference type="RefSeq" id="WP_249699301.1">
    <property type="nucleotide sequence ID" value="NZ_JAMFLX010000010.1"/>
</dbReference>
<organism evidence="2 3">
    <name type="scientific">Parendozoicomonas callyspongiae</name>
    <dbReference type="NCBI Taxonomy" id="2942213"/>
    <lineage>
        <taxon>Bacteria</taxon>
        <taxon>Pseudomonadati</taxon>
        <taxon>Pseudomonadota</taxon>
        <taxon>Gammaproteobacteria</taxon>
        <taxon>Oceanospirillales</taxon>
        <taxon>Endozoicomonadaceae</taxon>
        <taxon>Parendozoicomonas</taxon>
    </lineage>
</organism>
<protein>
    <recommendedName>
        <fullName evidence="4">Transmembrane protein</fullName>
    </recommendedName>
</protein>
<sequence length="62" mass="6976">MIEKYLIAVGVIFMASAGWITVQHLYRSFANKNPQCGPFRDDGGNSMCKCCESKQYCVTRHA</sequence>
<comment type="caution">
    <text evidence="2">The sequence shown here is derived from an EMBL/GenBank/DDBJ whole genome shotgun (WGS) entry which is preliminary data.</text>
</comment>
<reference evidence="2 3" key="1">
    <citation type="submission" date="2022-05" db="EMBL/GenBank/DDBJ databases">
        <authorList>
            <person name="Park J.-S."/>
        </authorList>
    </citation>
    <scope>NUCLEOTIDE SEQUENCE [LARGE SCALE GENOMIC DNA]</scope>
    <source>
        <strain evidence="2 3">2012CJ34-2</strain>
    </source>
</reference>
<evidence type="ECO:0008006" key="4">
    <source>
        <dbReference type="Google" id="ProtNLM"/>
    </source>
</evidence>
<evidence type="ECO:0000313" key="2">
    <source>
        <dbReference type="EMBL" id="MCL6270146.1"/>
    </source>
</evidence>
<evidence type="ECO:0000256" key="1">
    <source>
        <dbReference type="SAM" id="Phobius"/>
    </source>
</evidence>
<name>A0ABT0PGK0_9GAMM</name>
<accession>A0ABT0PGK0</accession>
<evidence type="ECO:0000313" key="3">
    <source>
        <dbReference type="Proteomes" id="UP001203338"/>
    </source>
</evidence>
<dbReference type="EMBL" id="JAMFLX010000010">
    <property type="protein sequence ID" value="MCL6270146.1"/>
    <property type="molecule type" value="Genomic_DNA"/>
</dbReference>
<keyword evidence="1" id="KW-1133">Transmembrane helix</keyword>
<keyword evidence="1" id="KW-0472">Membrane</keyword>